<name>A0A9W9R111_PENBR</name>
<accession>A0A9W9R111</accession>
<evidence type="ECO:0000313" key="2">
    <source>
        <dbReference type="Proteomes" id="UP001147695"/>
    </source>
</evidence>
<feature type="non-terminal residue" evidence="1">
    <location>
        <position position="144"/>
    </location>
</feature>
<evidence type="ECO:0000313" key="1">
    <source>
        <dbReference type="EMBL" id="KAJ5351666.1"/>
    </source>
</evidence>
<dbReference type="Proteomes" id="UP001147695">
    <property type="component" value="Unassembled WGS sequence"/>
</dbReference>
<protein>
    <submittedName>
        <fullName evidence="1">Uncharacterized protein</fullName>
    </submittedName>
</protein>
<dbReference type="AlphaFoldDB" id="A0A9W9R111"/>
<sequence>ENGTKVSQRYPETVLSKSHQDLLSRVPGKKALRACSMCQTVITEDQLSEDPDQARFWVIRNLGSCKWPPSRSWFDQCRFTGVNFWKSHNYWFRLQNSSSMTKEVHTEWEQDYCLKQQGRLIQKQREASQYFDEGTPICIIVPVM</sequence>
<organism evidence="1 2">
    <name type="scientific">Penicillium brevicompactum</name>
    <dbReference type="NCBI Taxonomy" id="5074"/>
    <lineage>
        <taxon>Eukaryota</taxon>
        <taxon>Fungi</taxon>
        <taxon>Dikarya</taxon>
        <taxon>Ascomycota</taxon>
        <taxon>Pezizomycotina</taxon>
        <taxon>Eurotiomycetes</taxon>
        <taxon>Eurotiomycetidae</taxon>
        <taxon>Eurotiales</taxon>
        <taxon>Aspergillaceae</taxon>
        <taxon>Penicillium</taxon>
    </lineage>
</organism>
<comment type="caution">
    <text evidence="1">The sequence shown here is derived from an EMBL/GenBank/DDBJ whole genome shotgun (WGS) entry which is preliminary data.</text>
</comment>
<dbReference type="EMBL" id="JAPZBQ010000001">
    <property type="protein sequence ID" value="KAJ5351666.1"/>
    <property type="molecule type" value="Genomic_DNA"/>
</dbReference>
<reference evidence="1" key="2">
    <citation type="journal article" date="2023" name="IMA Fungus">
        <title>Comparative genomic study of the Penicillium genus elucidates a diverse pangenome and 15 lateral gene transfer events.</title>
        <authorList>
            <person name="Petersen C."/>
            <person name="Sorensen T."/>
            <person name="Nielsen M.R."/>
            <person name="Sondergaard T.E."/>
            <person name="Sorensen J.L."/>
            <person name="Fitzpatrick D.A."/>
            <person name="Frisvad J.C."/>
            <person name="Nielsen K.L."/>
        </authorList>
    </citation>
    <scope>NUCLEOTIDE SEQUENCE</scope>
    <source>
        <strain evidence="1">IBT 35673</strain>
    </source>
</reference>
<reference evidence="1" key="1">
    <citation type="submission" date="2022-12" db="EMBL/GenBank/DDBJ databases">
        <authorList>
            <person name="Petersen C."/>
        </authorList>
    </citation>
    <scope>NUCLEOTIDE SEQUENCE</scope>
    <source>
        <strain evidence="1">IBT 35673</strain>
    </source>
</reference>
<proteinExistence type="predicted"/>
<gene>
    <name evidence="1" type="ORF">N7452_000640</name>
</gene>